<keyword evidence="5 9" id="KW-0297">G-protein coupled receptor</keyword>
<feature type="transmembrane region" description="Helical" evidence="10">
    <location>
        <begin position="133"/>
        <end position="154"/>
    </location>
</feature>
<dbReference type="SUPFAM" id="SSF81321">
    <property type="entry name" value="Family A G protein-coupled receptor-like"/>
    <property type="match status" value="1"/>
</dbReference>
<evidence type="ECO:0000256" key="7">
    <source>
        <dbReference type="ARBA" id="ARBA00023170"/>
    </source>
</evidence>
<sequence length="325" mass="37116">MSNITANYSRSPVHFLLEPIDTWYWVIRGIIAILATAGNGLVIYFIVFKRRLRVTNNWFVLSLAIADFCIGLFTPASGLACTFQFRCDWRMQITFYNFLLLASTLNLWAMAIDRYIGIVHSLRYTSLMTTTRAISMAAMSWGMSFLVAFVRLFWLYDIQLRKTIDKYYRVMIDLLLGVFSCVVLLFIYLRILLISRKLARQIATQVKDINYNHAHGQSGSKCHRQSRRNRSARVLGSVILLFVLCCSVSIYISFCSNFKLCTVNPLVGCISLLLVHCNSAVNFVVYAFMKSDIRLELRRLCRCGNAMDLTTSGEFSFSGNMSATL</sequence>
<evidence type="ECO:0000256" key="2">
    <source>
        <dbReference type="ARBA" id="ARBA00022475"/>
    </source>
</evidence>
<comment type="subcellular location">
    <subcellularLocation>
        <location evidence="1">Cell membrane</location>
        <topology evidence="1">Multi-pass membrane protein</topology>
    </subcellularLocation>
</comment>
<evidence type="ECO:0000256" key="9">
    <source>
        <dbReference type="RuleBase" id="RU000688"/>
    </source>
</evidence>
<feature type="transmembrane region" description="Helical" evidence="10">
    <location>
        <begin position="23"/>
        <end position="47"/>
    </location>
</feature>
<evidence type="ECO:0000313" key="12">
    <source>
        <dbReference type="EMBL" id="KAJ7333583.1"/>
    </source>
</evidence>
<keyword evidence="3 9" id="KW-0812">Transmembrane</keyword>
<dbReference type="GO" id="GO:0005886">
    <property type="term" value="C:plasma membrane"/>
    <property type="evidence" value="ECO:0007669"/>
    <property type="project" value="UniProtKB-SubCell"/>
</dbReference>
<evidence type="ECO:0000256" key="10">
    <source>
        <dbReference type="SAM" id="Phobius"/>
    </source>
</evidence>
<evidence type="ECO:0000259" key="11">
    <source>
        <dbReference type="PROSITE" id="PS50262"/>
    </source>
</evidence>
<dbReference type="Gene3D" id="1.20.1070.10">
    <property type="entry name" value="Rhodopsin 7-helix transmembrane proteins"/>
    <property type="match status" value="1"/>
</dbReference>
<feature type="transmembrane region" description="Helical" evidence="10">
    <location>
        <begin position="91"/>
        <end position="112"/>
    </location>
</feature>
<dbReference type="Pfam" id="PF00001">
    <property type="entry name" value="7tm_1"/>
    <property type="match status" value="1"/>
</dbReference>
<comment type="caution">
    <text evidence="12">The sequence shown here is derived from an EMBL/GenBank/DDBJ whole genome shotgun (WGS) entry which is preliminary data.</text>
</comment>
<dbReference type="AlphaFoldDB" id="A0A9X0CEZ5"/>
<keyword evidence="8 9" id="KW-0807">Transducer</keyword>
<evidence type="ECO:0000256" key="6">
    <source>
        <dbReference type="ARBA" id="ARBA00023136"/>
    </source>
</evidence>
<dbReference type="GO" id="GO:0004930">
    <property type="term" value="F:G protein-coupled receptor activity"/>
    <property type="evidence" value="ECO:0007669"/>
    <property type="project" value="UniProtKB-KW"/>
</dbReference>
<evidence type="ECO:0000256" key="4">
    <source>
        <dbReference type="ARBA" id="ARBA00022989"/>
    </source>
</evidence>
<dbReference type="Proteomes" id="UP001163046">
    <property type="component" value="Unassembled WGS sequence"/>
</dbReference>
<proteinExistence type="inferred from homology"/>
<keyword evidence="2" id="KW-1003">Cell membrane</keyword>
<feature type="transmembrane region" description="Helical" evidence="10">
    <location>
        <begin position="59"/>
        <end position="85"/>
    </location>
</feature>
<dbReference type="PANTHER" id="PTHR24249">
    <property type="entry name" value="HISTAMINE RECEPTOR-RELATED G-PROTEIN COUPLED RECEPTOR"/>
    <property type="match status" value="1"/>
</dbReference>
<feature type="domain" description="G-protein coupled receptors family 1 profile" evidence="11">
    <location>
        <begin position="38"/>
        <end position="286"/>
    </location>
</feature>
<dbReference type="PROSITE" id="PS50262">
    <property type="entry name" value="G_PROTEIN_RECEP_F1_2"/>
    <property type="match status" value="1"/>
</dbReference>
<accession>A0A9X0CEZ5</accession>
<dbReference type="InterPro" id="IPR000276">
    <property type="entry name" value="GPCR_Rhodpsn"/>
</dbReference>
<evidence type="ECO:0000313" key="13">
    <source>
        <dbReference type="Proteomes" id="UP001163046"/>
    </source>
</evidence>
<feature type="transmembrane region" description="Helical" evidence="10">
    <location>
        <begin position="265"/>
        <end position="289"/>
    </location>
</feature>
<reference evidence="12" key="1">
    <citation type="submission" date="2023-01" db="EMBL/GenBank/DDBJ databases">
        <title>Genome assembly of the deep-sea coral Lophelia pertusa.</title>
        <authorList>
            <person name="Herrera S."/>
            <person name="Cordes E."/>
        </authorList>
    </citation>
    <scope>NUCLEOTIDE SEQUENCE</scope>
    <source>
        <strain evidence="12">USNM1676648</strain>
        <tissue evidence="12">Polyp</tissue>
    </source>
</reference>
<name>A0A9X0CEZ5_9CNID</name>
<evidence type="ECO:0000256" key="8">
    <source>
        <dbReference type="ARBA" id="ARBA00023224"/>
    </source>
</evidence>
<dbReference type="InterPro" id="IPR050569">
    <property type="entry name" value="TAAR"/>
</dbReference>
<evidence type="ECO:0000256" key="1">
    <source>
        <dbReference type="ARBA" id="ARBA00004651"/>
    </source>
</evidence>
<keyword evidence="6 10" id="KW-0472">Membrane</keyword>
<dbReference type="PROSITE" id="PS00237">
    <property type="entry name" value="G_PROTEIN_RECEP_F1_1"/>
    <property type="match status" value="1"/>
</dbReference>
<dbReference type="EMBL" id="MU827786">
    <property type="protein sequence ID" value="KAJ7333583.1"/>
    <property type="molecule type" value="Genomic_DNA"/>
</dbReference>
<feature type="transmembrane region" description="Helical" evidence="10">
    <location>
        <begin position="234"/>
        <end position="253"/>
    </location>
</feature>
<evidence type="ECO:0000256" key="3">
    <source>
        <dbReference type="ARBA" id="ARBA00022692"/>
    </source>
</evidence>
<dbReference type="SMART" id="SM01381">
    <property type="entry name" value="7TM_GPCR_Srsx"/>
    <property type="match status" value="1"/>
</dbReference>
<protein>
    <recommendedName>
        <fullName evidence="11">G-protein coupled receptors family 1 profile domain-containing protein</fullName>
    </recommendedName>
</protein>
<gene>
    <name evidence="12" type="ORF">OS493_017125</name>
</gene>
<dbReference type="InterPro" id="IPR017452">
    <property type="entry name" value="GPCR_Rhodpsn_7TM"/>
</dbReference>
<organism evidence="12 13">
    <name type="scientific">Desmophyllum pertusum</name>
    <dbReference type="NCBI Taxonomy" id="174260"/>
    <lineage>
        <taxon>Eukaryota</taxon>
        <taxon>Metazoa</taxon>
        <taxon>Cnidaria</taxon>
        <taxon>Anthozoa</taxon>
        <taxon>Hexacorallia</taxon>
        <taxon>Scleractinia</taxon>
        <taxon>Caryophylliina</taxon>
        <taxon>Caryophylliidae</taxon>
        <taxon>Desmophyllum</taxon>
    </lineage>
</organism>
<evidence type="ECO:0000256" key="5">
    <source>
        <dbReference type="ARBA" id="ARBA00023040"/>
    </source>
</evidence>
<dbReference type="OrthoDB" id="9445642at2759"/>
<dbReference type="PRINTS" id="PR00237">
    <property type="entry name" value="GPCRRHODOPSN"/>
</dbReference>
<feature type="transmembrane region" description="Helical" evidence="10">
    <location>
        <begin position="174"/>
        <end position="193"/>
    </location>
</feature>
<keyword evidence="7 9" id="KW-0675">Receptor</keyword>
<keyword evidence="4 10" id="KW-1133">Transmembrane helix</keyword>
<keyword evidence="13" id="KW-1185">Reference proteome</keyword>
<dbReference type="PANTHER" id="PTHR24249:SF372">
    <property type="entry name" value="G-PROTEIN COUPLED RECEPTORS FAMILY 1 PROFILE DOMAIN-CONTAINING PROTEIN"/>
    <property type="match status" value="1"/>
</dbReference>
<comment type="similarity">
    <text evidence="9">Belongs to the G-protein coupled receptor 1 family.</text>
</comment>